<dbReference type="InterPro" id="IPR015947">
    <property type="entry name" value="PUA-like_sf"/>
</dbReference>
<keyword evidence="2" id="KW-0645">Protease</keyword>
<dbReference type="EMBL" id="LT629750">
    <property type="protein sequence ID" value="SDT48416.1"/>
    <property type="molecule type" value="Genomic_DNA"/>
</dbReference>
<sequence>MRDFRDAKAMAQTLREALKTKSVSLSHSESLELVAKTFGFPDWNFLAARIQASQPAFHSSVTPAPLNVLTPVSGGAGIPIVPMRDLVLFPQMVAPIFVGRDKTRRAIARAISTDSRVLVVTQRRAADDDPTLDALYSVGVMASVIHRATLLDGTLKLFVSGLERTAIIGPVEEEFLAAEVAPFEETRGHTAEAEALFLAVLDAYQIWANLDLSAMPQGPQARLQLPSIGEPGGLADAVAPLLSIGIDRKQQLLETGDVVARLEAILELMKASQHAA</sequence>
<dbReference type="InterPro" id="IPR003111">
    <property type="entry name" value="Lon_prtase_N"/>
</dbReference>
<dbReference type="InterPro" id="IPR045517">
    <property type="entry name" value="Glyoxalase_8"/>
</dbReference>
<keyword evidence="3" id="KW-1185">Reference proteome</keyword>
<organism evidence="2 3">
    <name type="scientific">Bradyrhizobium canariense</name>
    <dbReference type="NCBI Taxonomy" id="255045"/>
    <lineage>
        <taxon>Bacteria</taxon>
        <taxon>Pseudomonadati</taxon>
        <taxon>Pseudomonadota</taxon>
        <taxon>Alphaproteobacteria</taxon>
        <taxon>Hyphomicrobiales</taxon>
        <taxon>Nitrobacteraceae</taxon>
        <taxon>Bradyrhizobium</taxon>
    </lineage>
</organism>
<accession>A0A1H2ASA4</accession>
<gene>
    <name evidence="2" type="ORF">SAMN05444158_6390</name>
</gene>
<dbReference type="SUPFAM" id="SSF88697">
    <property type="entry name" value="PUA domain-like"/>
    <property type="match status" value="1"/>
</dbReference>
<protein>
    <submittedName>
        <fullName evidence="2">ATP-dependent Lon protease</fullName>
    </submittedName>
</protein>
<dbReference type="Pfam" id="PF02190">
    <property type="entry name" value="LON_substr_bdg"/>
    <property type="match status" value="1"/>
</dbReference>
<dbReference type="InterPro" id="IPR046336">
    <property type="entry name" value="Lon_prtase_N_sf"/>
</dbReference>
<feature type="domain" description="Lon N-terminal" evidence="1">
    <location>
        <begin position="78"/>
        <end position="273"/>
    </location>
</feature>
<dbReference type="GO" id="GO:0006508">
    <property type="term" value="P:proteolysis"/>
    <property type="evidence" value="ECO:0007669"/>
    <property type="project" value="UniProtKB-KW"/>
</dbReference>
<evidence type="ECO:0000259" key="1">
    <source>
        <dbReference type="PROSITE" id="PS51787"/>
    </source>
</evidence>
<dbReference type="GO" id="GO:0008233">
    <property type="term" value="F:peptidase activity"/>
    <property type="evidence" value="ECO:0007669"/>
    <property type="project" value="UniProtKB-KW"/>
</dbReference>
<keyword evidence="2" id="KW-0378">Hydrolase</keyword>
<dbReference type="Pfam" id="PF20066">
    <property type="entry name" value="Glyoxalase_8"/>
    <property type="match status" value="1"/>
</dbReference>
<dbReference type="Gene3D" id="1.20.58.1480">
    <property type="match status" value="1"/>
</dbReference>
<dbReference type="Gene3D" id="2.30.130.40">
    <property type="entry name" value="LON domain-like"/>
    <property type="match status" value="1"/>
</dbReference>
<dbReference type="Proteomes" id="UP000243904">
    <property type="component" value="Chromosome I"/>
</dbReference>
<evidence type="ECO:0000313" key="2">
    <source>
        <dbReference type="EMBL" id="SDT48416.1"/>
    </source>
</evidence>
<proteinExistence type="predicted"/>
<name>A0A1H2ASA4_9BRAD</name>
<dbReference type="RefSeq" id="WP_146690141.1">
    <property type="nucleotide sequence ID" value="NZ_LT629750.1"/>
</dbReference>
<dbReference type="AlphaFoldDB" id="A0A1H2ASA4"/>
<dbReference type="SMART" id="SM00464">
    <property type="entry name" value="LON"/>
    <property type="match status" value="1"/>
</dbReference>
<evidence type="ECO:0000313" key="3">
    <source>
        <dbReference type="Proteomes" id="UP000243904"/>
    </source>
</evidence>
<dbReference type="PROSITE" id="PS51787">
    <property type="entry name" value="LON_N"/>
    <property type="match status" value="1"/>
</dbReference>
<reference evidence="3" key="1">
    <citation type="submission" date="2016-10" db="EMBL/GenBank/DDBJ databases">
        <authorList>
            <person name="Varghese N."/>
            <person name="Submissions S."/>
        </authorList>
    </citation>
    <scope>NUCLEOTIDE SEQUENCE [LARGE SCALE GENOMIC DNA]</scope>
    <source>
        <strain evidence="3">GAS369</strain>
    </source>
</reference>